<dbReference type="AlphaFoldDB" id="A0A9N8ZV55"/>
<gene>
    <name evidence="1" type="ORF">PBRASI_LOCUS3023</name>
</gene>
<organism evidence="1 2">
    <name type="scientific">Paraglomus brasilianum</name>
    <dbReference type="NCBI Taxonomy" id="144538"/>
    <lineage>
        <taxon>Eukaryota</taxon>
        <taxon>Fungi</taxon>
        <taxon>Fungi incertae sedis</taxon>
        <taxon>Mucoromycota</taxon>
        <taxon>Glomeromycotina</taxon>
        <taxon>Glomeromycetes</taxon>
        <taxon>Paraglomerales</taxon>
        <taxon>Paraglomeraceae</taxon>
        <taxon>Paraglomus</taxon>
    </lineage>
</organism>
<keyword evidence="2" id="KW-1185">Reference proteome</keyword>
<evidence type="ECO:0000313" key="1">
    <source>
        <dbReference type="EMBL" id="CAG8509249.1"/>
    </source>
</evidence>
<dbReference type="Proteomes" id="UP000789739">
    <property type="component" value="Unassembled WGS sequence"/>
</dbReference>
<name>A0A9N8ZV55_9GLOM</name>
<comment type="caution">
    <text evidence="1">The sequence shown here is derived from an EMBL/GenBank/DDBJ whole genome shotgun (WGS) entry which is preliminary data.</text>
</comment>
<dbReference type="EMBL" id="CAJVPI010000259">
    <property type="protein sequence ID" value="CAG8509249.1"/>
    <property type="molecule type" value="Genomic_DNA"/>
</dbReference>
<sequence length="97" mass="10760">LTKSTTNAALRKVPNEPVELWETFLDDAFAASFKIDQQTRCFSSPIVQVTKVCPDVIRCSANNREELEQGISFWLVAVGEVKHELLIGNVNGATHCI</sequence>
<feature type="non-terminal residue" evidence="1">
    <location>
        <position position="1"/>
    </location>
</feature>
<dbReference type="OrthoDB" id="2325365at2759"/>
<protein>
    <submittedName>
        <fullName evidence="1">9951_t:CDS:1</fullName>
    </submittedName>
</protein>
<reference evidence="1" key="1">
    <citation type="submission" date="2021-06" db="EMBL/GenBank/DDBJ databases">
        <authorList>
            <person name="Kallberg Y."/>
            <person name="Tangrot J."/>
            <person name="Rosling A."/>
        </authorList>
    </citation>
    <scope>NUCLEOTIDE SEQUENCE</scope>
    <source>
        <strain evidence="1">BR232B</strain>
    </source>
</reference>
<accession>A0A9N8ZV55</accession>
<proteinExistence type="predicted"/>
<evidence type="ECO:0000313" key="2">
    <source>
        <dbReference type="Proteomes" id="UP000789739"/>
    </source>
</evidence>